<proteinExistence type="predicted"/>
<dbReference type="Gene3D" id="2.40.100.10">
    <property type="entry name" value="Cyclophilin-like"/>
    <property type="match status" value="1"/>
</dbReference>
<evidence type="ECO:0000256" key="4">
    <source>
        <dbReference type="SAM" id="SignalP"/>
    </source>
</evidence>
<dbReference type="RefSeq" id="WP_303464398.1">
    <property type="nucleotide sequence ID" value="NZ_JAUOPZ010000009.1"/>
</dbReference>
<dbReference type="CDD" id="cd00317">
    <property type="entry name" value="cyclophilin"/>
    <property type="match status" value="1"/>
</dbReference>
<dbReference type="EC" id="5.2.1.8" evidence="1"/>
<gene>
    <name evidence="6" type="ORF">Q4527_16165</name>
</gene>
<accession>A0AAW7Z7Y2</accession>
<comment type="caution">
    <text evidence="6">The sequence shown here is derived from an EMBL/GenBank/DDBJ whole genome shotgun (WGS) entry which is preliminary data.</text>
</comment>
<dbReference type="PROSITE" id="PS50072">
    <property type="entry name" value="CSA_PPIASE_2"/>
    <property type="match status" value="1"/>
</dbReference>
<organism evidence="6 7">
    <name type="scientific">Alteromonas stellipolaris</name>
    <dbReference type="NCBI Taxonomy" id="233316"/>
    <lineage>
        <taxon>Bacteria</taxon>
        <taxon>Pseudomonadati</taxon>
        <taxon>Pseudomonadota</taxon>
        <taxon>Gammaproteobacteria</taxon>
        <taxon>Alteromonadales</taxon>
        <taxon>Alteromonadaceae</taxon>
        <taxon>Alteromonas/Salinimonas group</taxon>
        <taxon>Alteromonas</taxon>
    </lineage>
</organism>
<keyword evidence="4" id="KW-0732">Signal</keyword>
<evidence type="ECO:0000313" key="7">
    <source>
        <dbReference type="Proteomes" id="UP001170717"/>
    </source>
</evidence>
<evidence type="ECO:0000313" key="6">
    <source>
        <dbReference type="EMBL" id="MDO6578941.1"/>
    </source>
</evidence>
<evidence type="ECO:0000256" key="3">
    <source>
        <dbReference type="ARBA" id="ARBA00023235"/>
    </source>
</evidence>
<dbReference type="AlphaFoldDB" id="A0AAW7Z7Y2"/>
<feature type="domain" description="PPIase cyclophilin-type" evidence="5">
    <location>
        <begin position="80"/>
        <end position="260"/>
    </location>
</feature>
<dbReference type="InterPro" id="IPR029000">
    <property type="entry name" value="Cyclophilin-like_dom_sf"/>
</dbReference>
<protein>
    <recommendedName>
        <fullName evidence="1">peptidylprolyl isomerase</fullName>
        <ecNumber evidence="1">5.2.1.8</ecNumber>
    </recommendedName>
</protein>
<dbReference type="Proteomes" id="UP001170717">
    <property type="component" value="Unassembled WGS sequence"/>
</dbReference>
<keyword evidence="3 6" id="KW-0413">Isomerase</keyword>
<dbReference type="GO" id="GO:0003755">
    <property type="term" value="F:peptidyl-prolyl cis-trans isomerase activity"/>
    <property type="evidence" value="ECO:0007669"/>
    <property type="project" value="UniProtKB-KW"/>
</dbReference>
<evidence type="ECO:0000259" key="5">
    <source>
        <dbReference type="PROSITE" id="PS50072"/>
    </source>
</evidence>
<dbReference type="Pfam" id="PF00160">
    <property type="entry name" value="Pro_isomerase"/>
    <property type="match status" value="1"/>
</dbReference>
<feature type="signal peptide" evidence="4">
    <location>
        <begin position="1"/>
        <end position="38"/>
    </location>
</feature>
<dbReference type="EMBL" id="JAUOQI010000014">
    <property type="protein sequence ID" value="MDO6578941.1"/>
    <property type="molecule type" value="Genomic_DNA"/>
</dbReference>
<keyword evidence="2" id="KW-0697">Rotamase</keyword>
<name>A0AAW7Z7Y2_9ALTE</name>
<dbReference type="InterPro" id="IPR044665">
    <property type="entry name" value="E_coli_cyclophilin_A-like"/>
</dbReference>
<evidence type="ECO:0000256" key="2">
    <source>
        <dbReference type="ARBA" id="ARBA00023110"/>
    </source>
</evidence>
<sequence length="320" mass="35695">MIKNLLHSLSVPSQISALAVSLCVAFLGLSSVSSIAHAKDHEKSHEATQIKEKLLLDTDITNKWYKVPTKHTVTLETHYGDVVIALNPALAPHHVKRFRKLIKTDFYQQEYFYRVVDGFVAQGGSNESHEPSPETSNLQAEFIAPLSASAVVIEENDMFAPATGFLNGFPVGMDKARNEMWALHCPGTVAFARNSEKDTASTEFYIVIGQAPRHLDRNMSVLGRVLDGMDVLQQLPRGPIENSGVIEVPSDKSQIKNSALGNKDTSGKQYYIQLPSHPEYQKRMKTGQTLDNSFFHDKIYSPRPIDVCYYQTKTSSTPWN</sequence>
<dbReference type="SUPFAM" id="SSF50891">
    <property type="entry name" value="Cyclophilin-like"/>
    <property type="match status" value="1"/>
</dbReference>
<feature type="chain" id="PRO_5043633831" description="peptidylprolyl isomerase" evidence="4">
    <location>
        <begin position="39"/>
        <end position="320"/>
    </location>
</feature>
<dbReference type="InterPro" id="IPR002130">
    <property type="entry name" value="Cyclophilin-type_PPIase_dom"/>
</dbReference>
<evidence type="ECO:0000256" key="1">
    <source>
        <dbReference type="ARBA" id="ARBA00013194"/>
    </source>
</evidence>
<reference evidence="6" key="1">
    <citation type="submission" date="2023-07" db="EMBL/GenBank/DDBJ databases">
        <title>Genome content predicts the carbon catabolic preferences of heterotrophic bacteria.</title>
        <authorList>
            <person name="Gralka M."/>
        </authorList>
    </citation>
    <scope>NUCLEOTIDE SEQUENCE</scope>
    <source>
        <strain evidence="6">F2M12</strain>
    </source>
</reference>
<dbReference type="PANTHER" id="PTHR43246">
    <property type="entry name" value="PEPTIDYL-PROLYL CIS-TRANS ISOMERASE CYP38, CHLOROPLASTIC"/>
    <property type="match status" value="1"/>
</dbReference>